<dbReference type="CDD" id="cd07178">
    <property type="entry name" value="terB_like_YebE"/>
    <property type="match status" value="1"/>
</dbReference>
<dbReference type="InterPro" id="IPR029024">
    <property type="entry name" value="TerB-like"/>
</dbReference>
<comment type="caution">
    <text evidence="1">The sequence shown here is derived from an EMBL/GenBank/DDBJ whole genome shotgun (WGS) entry which is preliminary data.</text>
</comment>
<evidence type="ECO:0000313" key="2">
    <source>
        <dbReference type="Proteomes" id="UP000479043"/>
    </source>
</evidence>
<dbReference type="AlphaFoldDB" id="A0A6L8LLT5"/>
<gene>
    <name evidence="1" type="ORF">GR167_14790</name>
</gene>
<proteinExistence type="predicted"/>
<organism evidence="1 2">
    <name type="scientific">Thalassovita mangrovi</name>
    <dbReference type="NCBI Taxonomy" id="2692236"/>
    <lineage>
        <taxon>Bacteria</taxon>
        <taxon>Pseudomonadati</taxon>
        <taxon>Pseudomonadota</taxon>
        <taxon>Alphaproteobacteria</taxon>
        <taxon>Rhodobacterales</taxon>
        <taxon>Roseobacteraceae</taxon>
        <taxon>Thalassovita</taxon>
    </lineage>
</organism>
<name>A0A6L8LLT5_9RHOB</name>
<dbReference type="RefSeq" id="WP_160974479.1">
    <property type="nucleotide sequence ID" value="NZ_WWEN01000006.1"/>
</dbReference>
<reference evidence="1 2" key="1">
    <citation type="submission" date="2020-01" db="EMBL/GenBank/DDBJ databases">
        <authorList>
            <person name="Chen S."/>
        </authorList>
    </citation>
    <scope>NUCLEOTIDE SEQUENCE [LARGE SCALE GENOMIC DNA]</scope>
    <source>
        <strain evidence="1 2">GS-10</strain>
    </source>
</reference>
<dbReference type="Proteomes" id="UP000479043">
    <property type="component" value="Unassembled WGS sequence"/>
</dbReference>
<sequence>MSFVQTLAALTIGFAAARGVDKYRKMGGMKGVKDAMRKAGDEEGIAGTLGDMAEKMGLPGGKKAVTDMMSKMGNQAADTTEATEAGLEHMIAMMTSAAATGAGSMSELYSQLTAGTPLGTVSEENARLMIRTMIQSAKADGEIDEEERKVILDHLSDASEEEIAFVEAALDAPVDVTALVEDAGHAAKSQIYSAALMPISVDTEAEKTYLRQLATALQLSDEKVAEIHESLGKAPL</sequence>
<keyword evidence="2" id="KW-1185">Reference proteome</keyword>
<dbReference type="SUPFAM" id="SSF158682">
    <property type="entry name" value="TerB-like"/>
    <property type="match status" value="1"/>
</dbReference>
<evidence type="ECO:0000313" key="1">
    <source>
        <dbReference type="EMBL" id="MYM56583.1"/>
    </source>
</evidence>
<dbReference type="Pfam" id="PF04391">
    <property type="entry name" value="DUF533"/>
    <property type="match status" value="1"/>
</dbReference>
<dbReference type="Gene3D" id="1.10.3680.10">
    <property type="entry name" value="TerB-like"/>
    <property type="match status" value="1"/>
</dbReference>
<dbReference type="InterPro" id="IPR007486">
    <property type="entry name" value="YebE"/>
</dbReference>
<protein>
    <submittedName>
        <fullName evidence="1">DUF533 domain-containing protein</fullName>
    </submittedName>
</protein>
<dbReference type="EMBL" id="WWEN01000006">
    <property type="protein sequence ID" value="MYM56583.1"/>
    <property type="molecule type" value="Genomic_DNA"/>
</dbReference>
<accession>A0A6L8LLT5</accession>